<dbReference type="EMBL" id="GBXM01037987">
    <property type="protein sequence ID" value="JAH70590.1"/>
    <property type="molecule type" value="Transcribed_RNA"/>
</dbReference>
<organism evidence="1">
    <name type="scientific">Anguilla anguilla</name>
    <name type="common">European freshwater eel</name>
    <name type="synonym">Muraena anguilla</name>
    <dbReference type="NCBI Taxonomy" id="7936"/>
    <lineage>
        <taxon>Eukaryota</taxon>
        <taxon>Metazoa</taxon>
        <taxon>Chordata</taxon>
        <taxon>Craniata</taxon>
        <taxon>Vertebrata</taxon>
        <taxon>Euteleostomi</taxon>
        <taxon>Actinopterygii</taxon>
        <taxon>Neopterygii</taxon>
        <taxon>Teleostei</taxon>
        <taxon>Anguilliformes</taxon>
        <taxon>Anguillidae</taxon>
        <taxon>Anguilla</taxon>
    </lineage>
</organism>
<accession>A0A0E9UZG6</accession>
<reference evidence="1" key="2">
    <citation type="journal article" date="2015" name="Fish Shellfish Immunol.">
        <title>Early steps in the European eel (Anguilla anguilla)-Vibrio vulnificus interaction in the gills: Role of the RtxA13 toxin.</title>
        <authorList>
            <person name="Callol A."/>
            <person name="Pajuelo D."/>
            <person name="Ebbesson L."/>
            <person name="Teles M."/>
            <person name="MacKenzie S."/>
            <person name="Amaro C."/>
        </authorList>
    </citation>
    <scope>NUCLEOTIDE SEQUENCE</scope>
</reference>
<dbReference type="AlphaFoldDB" id="A0A0E9UZG6"/>
<proteinExistence type="predicted"/>
<protein>
    <submittedName>
        <fullName evidence="1">Uncharacterized protein</fullName>
    </submittedName>
</protein>
<name>A0A0E9UZG6_ANGAN</name>
<sequence length="22" mass="2680">MREETWGNIDRLPLNLTFFITL</sequence>
<reference evidence="1" key="1">
    <citation type="submission" date="2014-11" db="EMBL/GenBank/DDBJ databases">
        <authorList>
            <person name="Amaro Gonzalez C."/>
        </authorList>
    </citation>
    <scope>NUCLEOTIDE SEQUENCE</scope>
</reference>
<evidence type="ECO:0000313" key="1">
    <source>
        <dbReference type="EMBL" id="JAH70590.1"/>
    </source>
</evidence>